<dbReference type="WBParaSite" id="PDA_v2.g2119.t1">
    <property type="protein sequence ID" value="PDA_v2.g2119.t1"/>
    <property type="gene ID" value="PDA_v2.g2119"/>
</dbReference>
<evidence type="ECO:0000256" key="2">
    <source>
        <dbReference type="ARBA" id="ARBA00005156"/>
    </source>
</evidence>
<dbReference type="PANTHER" id="PTHR10762:SF2">
    <property type="entry name" value="2-(3-AMINO-3-CARBOXYPROPYL)HISTIDINE SYNTHASE SUBUNIT 2"/>
    <property type="match status" value="1"/>
</dbReference>
<dbReference type="GO" id="GO:0051536">
    <property type="term" value="F:iron-sulfur cluster binding"/>
    <property type="evidence" value="ECO:0007669"/>
    <property type="project" value="UniProtKB-KW"/>
</dbReference>
<dbReference type="InterPro" id="IPR042265">
    <property type="entry name" value="DPH1/DPH2_3"/>
</dbReference>
<evidence type="ECO:0000256" key="4">
    <source>
        <dbReference type="ARBA" id="ARBA00021914"/>
    </source>
</evidence>
<keyword evidence="5 8" id="KW-0479">Metal-binding</keyword>
<proteinExistence type="inferred from homology"/>
<dbReference type="InterPro" id="IPR010014">
    <property type="entry name" value="DHP2"/>
</dbReference>
<protein>
    <recommendedName>
        <fullName evidence="4 8">2-(3-amino-3-carboxypropyl)histidine synthase subunit 2</fullName>
    </recommendedName>
</protein>
<dbReference type="SFLD" id="SFLDG01121">
    <property type="entry name" value="Diphthamide_biosynthesis"/>
    <property type="match status" value="1"/>
</dbReference>
<evidence type="ECO:0000256" key="5">
    <source>
        <dbReference type="ARBA" id="ARBA00022723"/>
    </source>
</evidence>
<keyword evidence="7 8" id="KW-0411">Iron-sulfur</keyword>
<dbReference type="InterPro" id="IPR042263">
    <property type="entry name" value="DPH1/DPH2_1"/>
</dbReference>
<evidence type="ECO:0000256" key="6">
    <source>
        <dbReference type="ARBA" id="ARBA00023004"/>
    </source>
</evidence>
<comment type="pathway">
    <text evidence="2 8">Protein modification; peptidyl-diphthamide biosynthesis.</text>
</comment>
<accession>A0A914PSQ7</accession>
<dbReference type="GO" id="GO:0017183">
    <property type="term" value="P:protein histidyl modification to diphthamide"/>
    <property type="evidence" value="ECO:0007669"/>
    <property type="project" value="InterPro"/>
</dbReference>
<reference evidence="10" key="1">
    <citation type="submission" date="2022-11" db="UniProtKB">
        <authorList>
            <consortium name="WormBaseParasite"/>
        </authorList>
    </citation>
    <scope>IDENTIFICATION</scope>
</reference>
<evidence type="ECO:0000313" key="10">
    <source>
        <dbReference type="WBParaSite" id="PDA_v2.g2119.t1"/>
    </source>
</evidence>
<organism evidence="9 10">
    <name type="scientific">Panagrolaimus davidi</name>
    <dbReference type="NCBI Taxonomy" id="227884"/>
    <lineage>
        <taxon>Eukaryota</taxon>
        <taxon>Metazoa</taxon>
        <taxon>Ecdysozoa</taxon>
        <taxon>Nematoda</taxon>
        <taxon>Chromadorea</taxon>
        <taxon>Rhabditida</taxon>
        <taxon>Tylenchina</taxon>
        <taxon>Panagrolaimomorpha</taxon>
        <taxon>Panagrolaimoidea</taxon>
        <taxon>Panagrolaimidae</taxon>
        <taxon>Panagrolaimus</taxon>
    </lineage>
</organism>
<evidence type="ECO:0000256" key="7">
    <source>
        <dbReference type="ARBA" id="ARBA00023014"/>
    </source>
</evidence>
<evidence type="ECO:0000256" key="8">
    <source>
        <dbReference type="RuleBase" id="RU364133"/>
    </source>
</evidence>
<dbReference type="Gene3D" id="3.40.50.11840">
    <property type="entry name" value="Diphthamide synthesis DPH1/DPH2 domain 1"/>
    <property type="match status" value="1"/>
</dbReference>
<evidence type="ECO:0000256" key="1">
    <source>
        <dbReference type="ARBA" id="ARBA00001966"/>
    </source>
</evidence>
<comment type="cofactor">
    <cofactor evidence="1">
        <name>[4Fe-4S] cluster</name>
        <dbReference type="ChEBI" id="CHEBI:49883"/>
    </cofactor>
</comment>
<evidence type="ECO:0000256" key="3">
    <source>
        <dbReference type="ARBA" id="ARBA00006179"/>
    </source>
</evidence>
<dbReference type="Pfam" id="PF01866">
    <property type="entry name" value="Diphthamide_syn"/>
    <property type="match status" value="1"/>
</dbReference>
<dbReference type="PANTHER" id="PTHR10762">
    <property type="entry name" value="DIPHTHAMIDE BIOSYNTHESIS PROTEIN"/>
    <property type="match status" value="1"/>
</dbReference>
<dbReference type="Gene3D" id="3.40.50.11860">
    <property type="entry name" value="Diphthamide synthesis DPH1/DPH2 domain 3"/>
    <property type="match status" value="1"/>
</dbReference>
<evidence type="ECO:0000313" key="9">
    <source>
        <dbReference type="Proteomes" id="UP000887578"/>
    </source>
</evidence>
<dbReference type="NCBIfam" id="TIGR00322">
    <property type="entry name" value="diphth2_R"/>
    <property type="match status" value="1"/>
</dbReference>
<dbReference type="AlphaFoldDB" id="A0A914PSQ7"/>
<comment type="function">
    <text evidence="8">Required for the first step of diphthamide biosynthesis, a post-translational modification of histidine which occurs in elongation factor 2. DPH1 and DPH2 transfer a 3-amino-3-carboxypropyl (ACP) group from S-adenosyl-L-methionine (SAM) to a histidine residue, the reaction is assisted by a reduction system comprising DPH3 and a NADH-dependent reductase. Facilitates the reduction of the catalytic iron-sulfur cluster found in the DPH1 subunit.</text>
</comment>
<keyword evidence="6 8" id="KW-0408">Iron</keyword>
<comment type="similarity">
    <text evidence="3 8">Belongs to the DPH1/DPH2 family. DPH2 subfamily.</text>
</comment>
<dbReference type="InterPro" id="IPR016435">
    <property type="entry name" value="DPH1/DPH2"/>
</dbReference>
<dbReference type="NCBIfam" id="TIGR00272">
    <property type="entry name" value="DPH2"/>
    <property type="match status" value="1"/>
</dbReference>
<dbReference type="GO" id="GO:0090560">
    <property type="term" value="F:2-(3-amino-3-carboxypropyl)histidine synthase activity"/>
    <property type="evidence" value="ECO:0007669"/>
    <property type="project" value="InterPro"/>
</dbReference>
<dbReference type="Proteomes" id="UP000887578">
    <property type="component" value="Unplaced"/>
</dbReference>
<keyword evidence="9" id="KW-1185">Reference proteome</keyword>
<sequence length="480" mass="53773">MSDAVEAEPLPSGAFYTEDHVVDQEADEINAAEQIQLDPTSPEFDDFFEINRVVNWIKENKYQRVAFQLPDNLLSFAFPLARRCEKESGSKIYILADTSYRSCCIDAVAAEHANCDSLVHFGEACMSTPTTVIPVLYVFGKLNVDFEDFALQLKKEIKEEDVTEIVLLYEPGYDAISSQLEDAIHEILPSSTTFSSCHLAKPDSTMTSLGRELPTTMNETTPATLIFIGNSQSALLPIWLLTHIQFNKVISYFPQTKAIETHEPKSLRSLRKRLFLIEKLRDSNVIGLVVGTLGVEGIKEAIERIRKLCKEANKKLYVLSIGKVNEPKLSNFATDIDAFILLSCPFGIILDSSDFFKPIVSLFEAEIALNPSKDWYASGGWSAQFEDFVQDEIGKLDKNAVDVSLISGRIRATQLDDHYGGGDGENANDKPILEYSAGNYFSNRTWKGLDNTYVEEDLSLNEGLKDLKLSKLIHFYLKPD</sequence>
<dbReference type="GO" id="GO:0046872">
    <property type="term" value="F:metal ion binding"/>
    <property type="evidence" value="ECO:0007669"/>
    <property type="project" value="UniProtKB-KW"/>
</dbReference>
<dbReference type="FunFam" id="3.40.50.11860:FF:000001">
    <property type="entry name" value="2-(3-amino-3-carboxypropyl)histidine synthase subunit 2"/>
    <property type="match status" value="1"/>
</dbReference>
<name>A0A914PSQ7_9BILA</name>
<dbReference type="SFLD" id="SFLDS00032">
    <property type="entry name" value="Radical_SAM_3-amino-3-carboxyp"/>
    <property type="match status" value="1"/>
</dbReference>